<protein>
    <submittedName>
        <fullName evidence="2">Uncharacterized protein</fullName>
    </submittedName>
</protein>
<comment type="caution">
    <text evidence="2">The sequence shown here is derived from an EMBL/GenBank/DDBJ whole genome shotgun (WGS) entry which is preliminary data.</text>
</comment>
<organism evidence="2 3">
    <name type="scientific">Rhipicephalus microplus</name>
    <name type="common">Cattle tick</name>
    <name type="synonym">Boophilus microplus</name>
    <dbReference type="NCBI Taxonomy" id="6941"/>
    <lineage>
        <taxon>Eukaryota</taxon>
        <taxon>Metazoa</taxon>
        <taxon>Ecdysozoa</taxon>
        <taxon>Arthropoda</taxon>
        <taxon>Chelicerata</taxon>
        <taxon>Arachnida</taxon>
        <taxon>Acari</taxon>
        <taxon>Parasitiformes</taxon>
        <taxon>Ixodida</taxon>
        <taxon>Ixodoidea</taxon>
        <taxon>Ixodidae</taxon>
        <taxon>Rhipicephalinae</taxon>
        <taxon>Rhipicephalus</taxon>
        <taxon>Boophilus</taxon>
    </lineage>
</organism>
<feature type="region of interest" description="Disordered" evidence="1">
    <location>
        <begin position="59"/>
        <end position="79"/>
    </location>
</feature>
<accession>A0A9J6EEN2</accession>
<gene>
    <name evidence="2" type="ORF">HPB51_003083</name>
</gene>
<evidence type="ECO:0000256" key="1">
    <source>
        <dbReference type="SAM" id="MobiDB-lite"/>
    </source>
</evidence>
<name>A0A9J6EEN2_RHIMP</name>
<reference evidence="2" key="1">
    <citation type="journal article" date="2020" name="Cell">
        <title>Large-Scale Comparative Analyses of Tick Genomes Elucidate Their Genetic Diversity and Vector Capacities.</title>
        <authorList>
            <consortium name="Tick Genome and Microbiome Consortium (TIGMIC)"/>
            <person name="Jia N."/>
            <person name="Wang J."/>
            <person name="Shi W."/>
            <person name="Du L."/>
            <person name="Sun Y."/>
            <person name="Zhan W."/>
            <person name="Jiang J.F."/>
            <person name="Wang Q."/>
            <person name="Zhang B."/>
            <person name="Ji P."/>
            <person name="Bell-Sakyi L."/>
            <person name="Cui X.M."/>
            <person name="Yuan T.T."/>
            <person name="Jiang B.G."/>
            <person name="Yang W.F."/>
            <person name="Lam T.T."/>
            <person name="Chang Q.C."/>
            <person name="Ding S.J."/>
            <person name="Wang X.J."/>
            <person name="Zhu J.G."/>
            <person name="Ruan X.D."/>
            <person name="Zhao L."/>
            <person name="Wei J.T."/>
            <person name="Ye R.Z."/>
            <person name="Que T.C."/>
            <person name="Du C.H."/>
            <person name="Zhou Y.H."/>
            <person name="Cheng J.X."/>
            <person name="Dai P.F."/>
            <person name="Guo W.B."/>
            <person name="Han X.H."/>
            <person name="Huang E.J."/>
            <person name="Li L.F."/>
            <person name="Wei W."/>
            <person name="Gao Y.C."/>
            <person name="Liu J.Z."/>
            <person name="Shao H.Z."/>
            <person name="Wang X."/>
            <person name="Wang C.C."/>
            <person name="Yang T.C."/>
            <person name="Huo Q.B."/>
            <person name="Li W."/>
            <person name="Chen H.Y."/>
            <person name="Chen S.E."/>
            <person name="Zhou L.G."/>
            <person name="Ni X.B."/>
            <person name="Tian J.H."/>
            <person name="Sheng Y."/>
            <person name="Liu T."/>
            <person name="Pan Y.S."/>
            <person name="Xia L.Y."/>
            <person name="Li J."/>
            <person name="Zhao F."/>
            <person name="Cao W.C."/>
        </authorList>
    </citation>
    <scope>NUCLEOTIDE SEQUENCE</scope>
    <source>
        <strain evidence="2">Rmic-2018</strain>
    </source>
</reference>
<proteinExistence type="predicted"/>
<dbReference type="VEuPathDB" id="VectorBase:LOC119162117"/>
<reference evidence="2" key="2">
    <citation type="submission" date="2021-09" db="EMBL/GenBank/DDBJ databases">
        <authorList>
            <person name="Jia N."/>
            <person name="Wang J."/>
            <person name="Shi W."/>
            <person name="Du L."/>
            <person name="Sun Y."/>
            <person name="Zhan W."/>
            <person name="Jiang J."/>
            <person name="Wang Q."/>
            <person name="Zhang B."/>
            <person name="Ji P."/>
            <person name="Sakyi L.B."/>
            <person name="Cui X."/>
            <person name="Yuan T."/>
            <person name="Jiang B."/>
            <person name="Yang W."/>
            <person name="Lam T.T.-Y."/>
            <person name="Chang Q."/>
            <person name="Ding S."/>
            <person name="Wang X."/>
            <person name="Zhu J."/>
            <person name="Ruan X."/>
            <person name="Zhao L."/>
            <person name="Wei J."/>
            <person name="Que T."/>
            <person name="Du C."/>
            <person name="Cheng J."/>
            <person name="Dai P."/>
            <person name="Han X."/>
            <person name="Huang E."/>
            <person name="Gao Y."/>
            <person name="Liu J."/>
            <person name="Shao H."/>
            <person name="Ye R."/>
            <person name="Li L."/>
            <person name="Wei W."/>
            <person name="Wang X."/>
            <person name="Wang C."/>
            <person name="Huo Q."/>
            <person name="Li W."/>
            <person name="Guo W."/>
            <person name="Chen H."/>
            <person name="Chen S."/>
            <person name="Zhou L."/>
            <person name="Zhou L."/>
            <person name="Ni X."/>
            <person name="Tian J."/>
            <person name="Zhou Y."/>
            <person name="Sheng Y."/>
            <person name="Liu T."/>
            <person name="Pan Y."/>
            <person name="Xia L."/>
            <person name="Li J."/>
            <person name="Zhao F."/>
            <person name="Cao W."/>
        </authorList>
    </citation>
    <scope>NUCLEOTIDE SEQUENCE</scope>
    <source>
        <strain evidence="2">Rmic-2018</strain>
        <tissue evidence="2">Larvae</tissue>
    </source>
</reference>
<dbReference type="AlphaFoldDB" id="A0A9J6EEN2"/>
<dbReference type="EMBL" id="JABSTU010000004">
    <property type="protein sequence ID" value="KAH8032846.1"/>
    <property type="molecule type" value="Genomic_DNA"/>
</dbReference>
<keyword evidence="3" id="KW-1185">Reference proteome</keyword>
<evidence type="ECO:0000313" key="3">
    <source>
        <dbReference type="Proteomes" id="UP000821866"/>
    </source>
</evidence>
<sequence>MASTWRRGSRLEEMPKAHNLSCGERYRRGFRDRITIEMWSTVAEASRHRFSDAEISTATASAVGHPESTGAQHNSPPTVPPFTGGVATSRDILGTMKLAATLTSSPRSSEVDTPEGSCTPTAVQVTASSSSHMGPVTDGRHKPSAVVCGRGWSVWRQRSRGCSTPFMVKGIVPGHQRHPPTASTGVRG</sequence>
<dbReference type="Proteomes" id="UP000821866">
    <property type="component" value="Chromosome 2"/>
</dbReference>
<evidence type="ECO:0000313" key="2">
    <source>
        <dbReference type="EMBL" id="KAH8032846.1"/>
    </source>
</evidence>